<evidence type="ECO:0000256" key="3">
    <source>
        <dbReference type="ARBA" id="ARBA00022833"/>
    </source>
</evidence>
<organism evidence="6">
    <name type="scientific">viral metagenome</name>
    <dbReference type="NCBI Taxonomy" id="1070528"/>
    <lineage>
        <taxon>unclassified sequences</taxon>
        <taxon>metagenomes</taxon>
        <taxon>organismal metagenomes</taxon>
    </lineage>
</organism>
<dbReference type="GO" id="GO:0006511">
    <property type="term" value="P:ubiquitin-dependent protein catabolic process"/>
    <property type="evidence" value="ECO:0007669"/>
    <property type="project" value="TreeGrafter"/>
</dbReference>
<keyword evidence="4" id="KW-0812">Transmembrane</keyword>
<evidence type="ECO:0000256" key="2">
    <source>
        <dbReference type="ARBA" id="ARBA00022771"/>
    </source>
</evidence>
<evidence type="ECO:0000259" key="5">
    <source>
        <dbReference type="PROSITE" id="PS50089"/>
    </source>
</evidence>
<sequence>MYDFQEIQNTTNTTYINKTINDKDDYQKQSYVFMIAFLPLYFVGLFFIVIFYIECVYFPIKKIIINCKYKCMTYCEKKIPTLIDNNGFTEHFIHKLKKNKKLKNGNIYTPITCAICFLDITEKEYYSNDSIELDCYHSYHKDCISQWVLNQSSKNNIPNCPICRSPVINDMSYVVINVDYDSDSSDTSTRTTLSDY</sequence>
<proteinExistence type="predicted"/>
<keyword evidence="4" id="KW-1133">Transmembrane helix</keyword>
<dbReference type="InterPro" id="IPR013083">
    <property type="entry name" value="Znf_RING/FYVE/PHD"/>
</dbReference>
<dbReference type="AlphaFoldDB" id="A0A6C0EHQ3"/>
<dbReference type="GO" id="GO:0061630">
    <property type="term" value="F:ubiquitin protein ligase activity"/>
    <property type="evidence" value="ECO:0007669"/>
    <property type="project" value="TreeGrafter"/>
</dbReference>
<dbReference type="Pfam" id="PF13639">
    <property type="entry name" value="zf-RING_2"/>
    <property type="match status" value="1"/>
</dbReference>
<dbReference type="EMBL" id="MN738842">
    <property type="protein sequence ID" value="QHT27809.1"/>
    <property type="molecule type" value="Genomic_DNA"/>
</dbReference>
<dbReference type="SUPFAM" id="SSF57850">
    <property type="entry name" value="RING/U-box"/>
    <property type="match status" value="1"/>
</dbReference>
<dbReference type="SMART" id="SM00184">
    <property type="entry name" value="RING"/>
    <property type="match status" value="1"/>
</dbReference>
<feature type="domain" description="RING-type" evidence="5">
    <location>
        <begin position="113"/>
        <end position="164"/>
    </location>
</feature>
<dbReference type="PANTHER" id="PTHR45931:SF3">
    <property type="entry name" value="RING ZINC FINGER-CONTAINING PROTEIN"/>
    <property type="match status" value="1"/>
</dbReference>
<dbReference type="PROSITE" id="PS50089">
    <property type="entry name" value="ZF_RING_2"/>
    <property type="match status" value="1"/>
</dbReference>
<feature type="transmembrane region" description="Helical" evidence="4">
    <location>
        <begin position="31"/>
        <end position="53"/>
    </location>
</feature>
<evidence type="ECO:0000256" key="4">
    <source>
        <dbReference type="SAM" id="Phobius"/>
    </source>
</evidence>
<name>A0A6C0EHQ3_9ZZZZ</name>
<keyword evidence="2" id="KW-0863">Zinc-finger</keyword>
<keyword evidence="1" id="KW-0479">Metal-binding</keyword>
<keyword evidence="3" id="KW-0862">Zinc</keyword>
<accession>A0A6C0EHQ3</accession>
<dbReference type="PANTHER" id="PTHR45931">
    <property type="entry name" value="SI:CH211-59O9.10"/>
    <property type="match status" value="1"/>
</dbReference>
<dbReference type="InterPro" id="IPR001841">
    <property type="entry name" value="Znf_RING"/>
</dbReference>
<dbReference type="GO" id="GO:0008270">
    <property type="term" value="F:zinc ion binding"/>
    <property type="evidence" value="ECO:0007669"/>
    <property type="project" value="UniProtKB-KW"/>
</dbReference>
<dbReference type="GO" id="GO:0005634">
    <property type="term" value="C:nucleus"/>
    <property type="evidence" value="ECO:0007669"/>
    <property type="project" value="TreeGrafter"/>
</dbReference>
<dbReference type="InterPro" id="IPR051834">
    <property type="entry name" value="RING_finger_E3_ligase"/>
</dbReference>
<dbReference type="Gene3D" id="3.30.40.10">
    <property type="entry name" value="Zinc/RING finger domain, C3HC4 (zinc finger)"/>
    <property type="match status" value="1"/>
</dbReference>
<protein>
    <recommendedName>
        <fullName evidence="5">RING-type domain-containing protein</fullName>
    </recommendedName>
</protein>
<keyword evidence="4" id="KW-0472">Membrane</keyword>
<evidence type="ECO:0000313" key="6">
    <source>
        <dbReference type="EMBL" id="QHT27809.1"/>
    </source>
</evidence>
<reference evidence="6" key="1">
    <citation type="journal article" date="2020" name="Nature">
        <title>Giant virus diversity and host interactions through global metagenomics.</title>
        <authorList>
            <person name="Schulz F."/>
            <person name="Roux S."/>
            <person name="Paez-Espino D."/>
            <person name="Jungbluth S."/>
            <person name="Walsh D.A."/>
            <person name="Denef V.J."/>
            <person name="McMahon K.D."/>
            <person name="Konstantinidis K.T."/>
            <person name="Eloe-Fadrosh E.A."/>
            <person name="Kyrpides N.C."/>
            <person name="Woyke T."/>
        </authorList>
    </citation>
    <scope>NUCLEOTIDE SEQUENCE</scope>
    <source>
        <strain evidence="6">GVMAG-M-3300000115-19</strain>
    </source>
</reference>
<evidence type="ECO:0000256" key="1">
    <source>
        <dbReference type="ARBA" id="ARBA00022723"/>
    </source>
</evidence>